<reference evidence="2" key="1">
    <citation type="submission" date="2019-08" db="EMBL/GenBank/DDBJ databases">
        <authorList>
            <person name="Kucharzyk K."/>
            <person name="Murdoch R.W."/>
            <person name="Higgins S."/>
            <person name="Loffler F."/>
        </authorList>
    </citation>
    <scope>NUCLEOTIDE SEQUENCE</scope>
</reference>
<sequence length="172" mass="19519">MKDGDIQHIGTPKDLYQRPANLFVATFIGRTNIVNAKLQVVNDKAHLLFPMGYQLEMNNLLKEERHDQEVIACIRPEEFVFNETDKTGIKAMIDDSIFLGLNTHYFVHLDSGEKAEIIQESRIDSNIQKGTEIYLTVKKEKINIFSADGKHNLVAGVKNDDDIYHSEISTGN</sequence>
<keyword evidence="2" id="KW-0067">ATP-binding</keyword>
<organism evidence="2">
    <name type="scientific">bioreactor metagenome</name>
    <dbReference type="NCBI Taxonomy" id="1076179"/>
    <lineage>
        <taxon>unclassified sequences</taxon>
        <taxon>metagenomes</taxon>
        <taxon>ecological metagenomes</taxon>
    </lineage>
</organism>
<dbReference type="InterPro" id="IPR008995">
    <property type="entry name" value="Mo/tungstate-bd_C_term_dom"/>
</dbReference>
<feature type="domain" description="Transport-associated OB type 2" evidence="1">
    <location>
        <begin position="73"/>
        <end position="142"/>
    </location>
</feature>
<dbReference type="PANTHER" id="PTHR43875">
    <property type="entry name" value="MALTODEXTRIN IMPORT ATP-BINDING PROTEIN MSMX"/>
    <property type="match status" value="1"/>
</dbReference>
<dbReference type="GO" id="GO:0055052">
    <property type="term" value="C:ATP-binding cassette (ABC) transporter complex, substrate-binding subunit-containing"/>
    <property type="evidence" value="ECO:0007669"/>
    <property type="project" value="TreeGrafter"/>
</dbReference>
<dbReference type="InterPro" id="IPR047641">
    <property type="entry name" value="ABC_transpr_MalK/UgpC-like"/>
</dbReference>
<dbReference type="EMBL" id="VSSQ01004277">
    <property type="protein sequence ID" value="MPM24503.1"/>
    <property type="molecule type" value="Genomic_DNA"/>
</dbReference>
<evidence type="ECO:0000313" key="2">
    <source>
        <dbReference type="EMBL" id="MPM24503.1"/>
    </source>
</evidence>
<dbReference type="GO" id="GO:0022857">
    <property type="term" value="F:transmembrane transporter activity"/>
    <property type="evidence" value="ECO:0007669"/>
    <property type="project" value="InterPro"/>
</dbReference>
<accession>A0A644YD97</accession>
<protein>
    <submittedName>
        <fullName evidence="2">Spermidine/putrescine import ATP-binding protein PotA</fullName>
    </submittedName>
</protein>
<gene>
    <name evidence="2" type="primary">potA_22</name>
    <name evidence="2" type="ORF">SDC9_70986</name>
</gene>
<dbReference type="InterPro" id="IPR013611">
    <property type="entry name" value="Transp-assoc_OB_typ2"/>
</dbReference>
<dbReference type="Gene3D" id="2.40.50.100">
    <property type="match status" value="1"/>
</dbReference>
<name>A0A644YD97_9ZZZZ</name>
<keyword evidence="2" id="KW-0547">Nucleotide-binding</keyword>
<dbReference type="PANTHER" id="PTHR43875:SF1">
    <property type="entry name" value="OSMOPROTECTIVE COMPOUNDS UPTAKE ATP-BINDING PROTEIN GGTA"/>
    <property type="match status" value="1"/>
</dbReference>
<dbReference type="GO" id="GO:0016887">
    <property type="term" value="F:ATP hydrolysis activity"/>
    <property type="evidence" value="ECO:0007669"/>
    <property type="project" value="InterPro"/>
</dbReference>
<dbReference type="AlphaFoldDB" id="A0A644YD97"/>
<comment type="caution">
    <text evidence="2">The sequence shown here is derived from an EMBL/GenBank/DDBJ whole genome shotgun (WGS) entry which is preliminary data.</text>
</comment>
<dbReference type="GO" id="GO:0005524">
    <property type="term" value="F:ATP binding"/>
    <property type="evidence" value="ECO:0007669"/>
    <property type="project" value="UniProtKB-KW"/>
</dbReference>
<evidence type="ECO:0000259" key="1">
    <source>
        <dbReference type="Pfam" id="PF08402"/>
    </source>
</evidence>
<dbReference type="SUPFAM" id="SSF50331">
    <property type="entry name" value="MOP-like"/>
    <property type="match status" value="1"/>
</dbReference>
<dbReference type="Pfam" id="PF08402">
    <property type="entry name" value="TOBE_2"/>
    <property type="match status" value="1"/>
</dbReference>
<proteinExistence type="predicted"/>